<proteinExistence type="predicted"/>
<evidence type="ECO:0000313" key="3">
    <source>
        <dbReference type="Proteomes" id="UP000297318"/>
    </source>
</evidence>
<evidence type="ECO:0000256" key="1">
    <source>
        <dbReference type="SAM" id="Phobius"/>
    </source>
</evidence>
<protein>
    <submittedName>
        <fullName evidence="2">Putative thioredoxin</fullName>
    </submittedName>
</protein>
<dbReference type="CDD" id="cd02947">
    <property type="entry name" value="TRX_family"/>
    <property type="match status" value="1"/>
</dbReference>
<dbReference type="AlphaFoldDB" id="A0A4Z1E2M3"/>
<gene>
    <name evidence="2" type="ORF">SERN_1252</name>
</gene>
<dbReference type="Gene3D" id="3.40.30.10">
    <property type="entry name" value="Glutaredoxin"/>
    <property type="match status" value="1"/>
</dbReference>
<keyword evidence="1" id="KW-0472">Membrane</keyword>
<dbReference type="EMBL" id="RHPJ01000002">
    <property type="protein sequence ID" value="TGO05248.1"/>
    <property type="molecule type" value="Genomic_DNA"/>
</dbReference>
<organism evidence="2 3">
    <name type="scientific">Serinibacter arcticus</name>
    <dbReference type="NCBI Taxonomy" id="1655435"/>
    <lineage>
        <taxon>Bacteria</taxon>
        <taxon>Bacillati</taxon>
        <taxon>Actinomycetota</taxon>
        <taxon>Actinomycetes</taxon>
        <taxon>Micrococcales</taxon>
        <taxon>Beutenbergiaceae</taxon>
        <taxon>Serinibacter</taxon>
    </lineage>
</organism>
<dbReference type="SUPFAM" id="SSF52833">
    <property type="entry name" value="Thioredoxin-like"/>
    <property type="match status" value="1"/>
</dbReference>
<dbReference type="Proteomes" id="UP000297318">
    <property type="component" value="Unassembled WGS sequence"/>
</dbReference>
<keyword evidence="3" id="KW-1185">Reference proteome</keyword>
<sequence>MLESTGPRVVLALVVLAIATAVGLLLRARDGRRRAVGSGGPRLGDVLGPDAARGRAGGAGVTVVQISAAVCSPCRATARLWQRVAGPEHHVEIDVEHRPEVAELLSVWRTPASFVFDPDGILVARINGTPDLTRATAVLREADQRSGASA</sequence>
<reference evidence="2 3" key="1">
    <citation type="submission" date="2018-11" db="EMBL/GenBank/DDBJ databases">
        <title>Complete genome sequencing of the Actinobacteria Serinibacter sp. K3-2.</title>
        <authorList>
            <person name="Rakitin A.L."/>
            <person name="Beletsky A.V."/>
            <person name="Mardanov A.V."/>
            <person name="Ravin N.V."/>
            <person name="Gromova A.S."/>
            <person name="Filippova S.N."/>
            <person name="Gal'Chenko V.F."/>
        </authorList>
    </citation>
    <scope>NUCLEOTIDE SEQUENCE [LARGE SCALE GENOMIC DNA]</scope>
    <source>
        <strain evidence="2 3">K3-2</strain>
    </source>
</reference>
<dbReference type="InterPro" id="IPR036249">
    <property type="entry name" value="Thioredoxin-like_sf"/>
</dbReference>
<keyword evidence="1" id="KW-0812">Transmembrane</keyword>
<name>A0A4Z1E2M3_9MICO</name>
<comment type="caution">
    <text evidence="2">The sequence shown here is derived from an EMBL/GenBank/DDBJ whole genome shotgun (WGS) entry which is preliminary data.</text>
</comment>
<accession>A0A4Z1E2M3</accession>
<keyword evidence="1" id="KW-1133">Transmembrane helix</keyword>
<dbReference type="RefSeq" id="WP_135849280.1">
    <property type="nucleotide sequence ID" value="NZ_RHPJ01000002.1"/>
</dbReference>
<evidence type="ECO:0000313" key="2">
    <source>
        <dbReference type="EMBL" id="TGO05248.1"/>
    </source>
</evidence>
<feature type="transmembrane region" description="Helical" evidence="1">
    <location>
        <begin position="6"/>
        <end position="26"/>
    </location>
</feature>
<dbReference type="OrthoDB" id="1495530at2"/>